<evidence type="ECO:0000256" key="1">
    <source>
        <dbReference type="ARBA" id="ARBA00023015"/>
    </source>
</evidence>
<dbReference type="PRINTS" id="PR00455">
    <property type="entry name" value="HTHTETR"/>
</dbReference>
<dbReference type="InterPro" id="IPR050109">
    <property type="entry name" value="HTH-type_TetR-like_transc_reg"/>
</dbReference>
<evidence type="ECO:0000313" key="6">
    <source>
        <dbReference type="EMBL" id="GGL15232.1"/>
    </source>
</evidence>
<evidence type="ECO:0000313" key="7">
    <source>
        <dbReference type="Proteomes" id="UP000656042"/>
    </source>
</evidence>
<organism evidence="6 7">
    <name type="scientific">Mangrovihabitans endophyticus</name>
    <dbReference type="NCBI Taxonomy" id="1751298"/>
    <lineage>
        <taxon>Bacteria</taxon>
        <taxon>Bacillati</taxon>
        <taxon>Actinomycetota</taxon>
        <taxon>Actinomycetes</taxon>
        <taxon>Micromonosporales</taxon>
        <taxon>Micromonosporaceae</taxon>
        <taxon>Mangrovihabitans</taxon>
    </lineage>
</organism>
<comment type="caution">
    <text evidence="6">The sequence shown here is derived from an EMBL/GenBank/DDBJ whole genome shotgun (WGS) entry which is preliminary data.</text>
</comment>
<sequence>MVRVSTRERILRVAAERFGRAGYKGTSLQDIADEVGCSKATLLYHFAGKEAILLALVAGPERAFADLVARLEPLRGPDAQAAAIAGFVDLVLQHRHAIALVYDVVPQVLLEPGFDKVRHLGDALCAAFAGWSSDPGAVIAAQTVVRGIIGVVADDDRDAAELRPALMAVAQRALIGS</sequence>
<keyword evidence="7" id="KW-1185">Reference proteome</keyword>
<evidence type="ECO:0000256" key="3">
    <source>
        <dbReference type="ARBA" id="ARBA00023163"/>
    </source>
</evidence>
<feature type="DNA-binding region" description="H-T-H motif" evidence="4">
    <location>
        <begin position="27"/>
        <end position="46"/>
    </location>
</feature>
<dbReference type="RefSeq" id="WP_189082450.1">
    <property type="nucleotide sequence ID" value="NZ_BMMX01000047.1"/>
</dbReference>
<name>A0A8J3FRX2_9ACTN</name>
<accession>A0A8J3FRX2</accession>
<dbReference type="Pfam" id="PF00440">
    <property type="entry name" value="TetR_N"/>
    <property type="match status" value="1"/>
</dbReference>
<keyword evidence="2 4" id="KW-0238">DNA-binding</keyword>
<reference evidence="6" key="2">
    <citation type="submission" date="2020-09" db="EMBL/GenBank/DDBJ databases">
        <authorList>
            <person name="Sun Q."/>
            <person name="Zhou Y."/>
        </authorList>
    </citation>
    <scope>NUCLEOTIDE SEQUENCE</scope>
    <source>
        <strain evidence="6">CGMCC 4.7299</strain>
    </source>
</reference>
<dbReference type="GO" id="GO:0000976">
    <property type="term" value="F:transcription cis-regulatory region binding"/>
    <property type="evidence" value="ECO:0007669"/>
    <property type="project" value="TreeGrafter"/>
</dbReference>
<dbReference type="SUPFAM" id="SSF46689">
    <property type="entry name" value="Homeodomain-like"/>
    <property type="match status" value="1"/>
</dbReference>
<feature type="domain" description="HTH tetR-type" evidence="5">
    <location>
        <begin position="4"/>
        <end position="64"/>
    </location>
</feature>
<dbReference type="AlphaFoldDB" id="A0A8J3FRX2"/>
<evidence type="ECO:0000256" key="4">
    <source>
        <dbReference type="PROSITE-ProRule" id="PRU00335"/>
    </source>
</evidence>
<dbReference type="EMBL" id="BMMX01000047">
    <property type="protein sequence ID" value="GGL15232.1"/>
    <property type="molecule type" value="Genomic_DNA"/>
</dbReference>
<dbReference type="Gene3D" id="1.10.357.10">
    <property type="entry name" value="Tetracycline Repressor, domain 2"/>
    <property type="match status" value="1"/>
</dbReference>
<proteinExistence type="predicted"/>
<dbReference type="GO" id="GO:0003700">
    <property type="term" value="F:DNA-binding transcription factor activity"/>
    <property type="evidence" value="ECO:0007669"/>
    <property type="project" value="TreeGrafter"/>
</dbReference>
<gene>
    <name evidence="6" type="ORF">GCM10012284_57350</name>
</gene>
<dbReference type="InterPro" id="IPR009057">
    <property type="entry name" value="Homeodomain-like_sf"/>
</dbReference>
<dbReference type="InterPro" id="IPR001647">
    <property type="entry name" value="HTH_TetR"/>
</dbReference>
<dbReference type="PANTHER" id="PTHR30055:SF234">
    <property type="entry name" value="HTH-TYPE TRANSCRIPTIONAL REGULATOR BETI"/>
    <property type="match status" value="1"/>
</dbReference>
<reference evidence="6" key="1">
    <citation type="journal article" date="2014" name="Int. J. Syst. Evol. Microbiol.">
        <title>Complete genome sequence of Corynebacterium casei LMG S-19264T (=DSM 44701T), isolated from a smear-ripened cheese.</title>
        <authorList>
            <consortium name="US DOE Joint Genome Institute (JGI-PGF)"/>
            <person name="Walter F."/>
            <person name="Albersmeier A."/>
            <person name="Kalinowski J."/>
            <person name="Ruckert C."/>
        </authorList>
    </citation>
    <scope>NUCLEOTIDE SEQUENCE</scope>
    <source>
        <strain evidence="6">CGMCC 4.7299</strain>
    </source>
</reference>
<keyword evidence="3" id="KW-0804">Transcription</keyword>
<evidence type="ECO:0000259" key="5">
    <source>
        <dbReference type="PROSITE" id="PS50977"/>
    </source>
</evidence>
<keyword evidence="1" id="KW-0805">Transcription regulation</keyword>
<protein>
    <submittedName>
        <fullName evidence="6">TetR family transcriptional regulator</fullName>
    </submittedName>
</protein>
<evidence type="ECO:0000256" key="2">
    <source>
        <dbReference type="ARBA" id="ARBA00023125"/>
    </source>
</evidence>
<dbReference type="PROSITE" id="PS50977">
    <property type="entry name" value="HTH_TETR_2"/>
    <property type="match status" value="1"/>
</dbReference>
<dbReference type="Proteomes" id="UP000656042">
    <property type="component" value="Unassembled WGS sequence"/>
</dbReference>
<dbReference type="PANTHER" id="PTHR30055">
    <property type="entry name" value="HTH-TYPE TRANSCRIPTIONAL REGULATOR RUTR"/>
    <property type="match status" value="1"/>
</dbReference>